<evidence type="ECO:0000256" key="1">
    <source>
        <dbReference type="SAM" id="MobiDB-lite"/>
    </source>
</evidence>
<evidence type="ECO:0000313" key="3">
    <source>
        <dbReference type="Proteomes" id="UP000092462"/>
    </source>
</evidence>
<evidence type="ECO:0000313" key="2">
    <source>
        <dbReference type="EnsemblMetazoa" id="PPAI004739-PA"/>
    </source>
</evidence>
<feature type="region of interest" description="Disordered" evidence="1">
    <location>
        <begin position="33"/>
        <end position="55"/>
    </location>
</feature>
<sequence>MPGVVFIVCIPTANYERDILNGGNYGNNEILPPPSNNFNISPTKQNTSSTVNTNSPGFLRLELELRDKNAATPRFRAKARSPPIPENVKVPMEKVKVLCFLYN</sequence>
<dbReference type="VEuPathDB" id="VectorBase:PPAI004739"/>
<accession>A0A1B0DAN4</accession>
<dbReference type="VEuPathDB" id="VectorBase:PPAPM1_006477"/>
<dbReference type="EMBL" id="AJVK01004546">
    <property type="status" value="NOT_ANNOTATED_CDS"/>
    <property type="molecule type" value="Genomic_DNA"/>
</dbReference>
<proteinExistence type="predicted"/>
<dbReference type="AlphaFoldDB" id="A0A1B0DAN4"/>
<organism evidence="2 3">
    <name type="scientific">Phlebotomus papatasi</name>
    <name type="common">Sandfly</name>
    <dbReference type="NCBI Taxonomy" id="29031"/>
    <lineage>
        <taxon>Eukaryota</taxon>
        <taxon>Metazoa</taxon>
        <taxon>Ecdysozoa</taxon>
        <taxon>Arthropoda</taxon>
        <taxon>Hexapoda</taxon>
        <taxon>Insecta</taxon>
        <taxon>Pterygota</taxon>
        <taxon>Neoptera</taxon>
        <taxon>Endopterygota</taxon>
        <taxon>Diptera</taxon>
        <taxon>Nematocera</taxon>
        <taxon>Psychodoidea</taxon>
        <taxon>Psychodidae</taxon>
        <taxon>Phlebotomus</taxon>
        <taxon>Phlebotomus</taxon>
    </lineage>
</organism>
<dbReference type="EnsemblMetazoa" id="PPAI004739-RA">
    <property type="protein sequence ID" value="PPAI004739-PA"/>
    <property type="gene ID" value="PPAI004739"/>
</dbReference>
<name>A0A1B0DAN4_PHLPP</name>
<reference evidence="2" key="1">
    <citation type="submission" date="2022-08" db="UniProtKB">
        <authorList>
            <consortium name="EnsemblMetazoa"/>
        </authorList>
    </citation>
    <scope>IDENTIFICATION</scope>
    <source>
        <strain evidence="2">Israel</strain>
    </source>
</reference>
<feature type="compositionally biased region" description="Polar residues" evidence="1">
    <location>
        <begin position="36"/>
        <end position="55"/>
    </location>
</feature>
<keyword evidence="3" id="KW-1185">Reference proteome</keyword>
<protein>
    <submittedName>
        <fullName evidence="2">Uncharacterized protein</fullName>
    </submittedName>
</protein>
<dbReference type="Proteomes" id="UP000092462">
    <property type="component" value="Unassembled WGS sequence"/>
</dbReference>